<dbReference type="Gene3D" id="3.40.50.1980">
    <property type="entry name" value="Nitrogenase molybdenum iron protein domain"/>
    <property type="match status" value="2"/>
</dbReference>
<dbReference type="InterPro" id="IPR006128">
    <property type="entry name" value="Lipoprotein_PsaA-like"/>
</dbReference>
<feature type="region of interest" description="Disordered" evidence="6">
    <location>
        <begin position="116"/>
        <end position="186"/>
    </location>
</feature>
<dbReference type="PANTHER" id="PTHR42953">
    <property type="entry name" value="HIGH-AFFINITY ZINC UPTAKE SYSTEM PROTEIN ZNUA-RELATED"/>
    <property type="match status" value="1"/>
</dbReference>
<evidence type="ECO:0000256" key="2">
    <source>
        <dbReference type="ARBA" id="ARBA00022448"/>
    </source>
</evidence>
<evidence type="ECO:0000256" key="4">
    <source>
        <dbReference type="ARBA" id="ARBA00022729"/>
    </source>
</evidence>
<evidence type="ECO:0000313" key="8">
    <source>
        <dbReference type="Proteomes" id="UP000005710"/>
    </source>
</evidence>
<keyword evidence="3" id="KW-0479">Metal-binding</keyword>
<reference evidence="7" key="2">
    <citation type="submission" date="2012-10" db="EMBL/GenBank/DDBJ databases">
        <title>Improved high-quality draft of Thermaerobacter subterraneus C21, DSM 13965.</title>
        <authorList>
            <consortium name="DOE Joint Genome Institute"/>
            <person name="Eisen J."/>
            <person name="Huntemann M."/>
            <person name="Wei C.-L."/>
            <person name="Han J."/>
            <person name="Detter J.C."/>
            <person name="Han C."/>
            <person name="Tapia R."/>
            <person name="Chen A."/>
            <person name="Kyrpides N."/>
            <person name="Mavromatis K."/>
            <person name="Markowitz V."/>
            <person name="Szeto E."/>
            <person name="Ivanova N."/>
            <person name="Mikhailova N."/>
            <person name="Ovchinnikova G."/>
            <person name="Pagani I."/>
            <person name="Pati A."/>
            <person name="Goodwin L."/>
            <person name="Nordberg H.P."/>
            <person name="Cantor M.N."/>
            <person name="Hua S.X."/>
            <person name="Woyke T."/>
            <person name="Eisen J."/>
            <person name="Klenk H.-P."/>
        </authorList>
    </citation>
    <scope>NUCLEOTIDE SEQUENCE [LARGE SCALE GENOMIC DNA]</scope>
    <source>
        <strain evidence="7">DSM 13965</strain>
    </source>
</reference>
<dbReference type="EMBL" id="AENY02000002">
    <property type="protein sequence ID" value="EKP95211.1"/>
    <property type="molecule type" value="Genomic_DNA"/>
</dbReference>
<dbReference type="SUPFAM" id="SSF53807">
    <property type="entry name" value="Helical backbone' metal receptor"/>
    <property type="match status" value="1"/>
</dbReference>
<dbReference type="InterPro" id="IPR050492">
    <property type="entry name" value="Bact_metal-bind_prot9"/>
</dbReference>
<comment type="subcellular location">
    <subcellularLocation>
        <location evidence="1">Cell envelope</location>
    </subcellularLocation>
</comment>
<organism evidence="7 8">
    <name type="scientific">Thermaerobacter subterraneus DSM 13965</name>
    <dbReference type="NCBI Taxonomy" id="867903"/>
    <lineage>
        <taxon>Bacteria</taxon>
        <taxon>Bacillati</taxon>
        <taxon>Bacillota</taxon>
        <taxon>Clostridia</taxon>
        <taxon>Eubacteriales</taxon>
        <taxon>Clostridiales Family XVII. Incertae Sedis</taxon>
        <taxon>Thermaerobacter</taxon>
    </lineage>
</organism>
<dbReference type="GO" id="GO:0030001">
    <property type="term" value="P:metal ion transport"/>
    <property type="evidence" value="ECO:0007669"/>
    <property type="project" value="InterPro"/>
</dbReference>
<dbReference type="AlphaFoldDB" id="K6QEF4"/>
<dbReference type="RefSeq" id="WP_006903221.1">
    <property type="nucleotide sequence ID" value="NZ_JH976535.1"/>
</dbReference>
<protein>
    <submittedName>
        <fullName evidence="7">ABC-type metal ion transport system, periplasmic component/surface adhesin</fullName>
    </submittedName>
</protein>
<keyword evidence="2 5" id="KW-0813">Transport</keyword>
<sequence>MRRSQPLPAAILVVVLVLLLSAGSVLAAGRYWWRQLMGPGDPRPLVVASTTILADLAARIGGPRVRVHSLLAPGQDPHSYEPLPRDALALARARVVLLNGHGIDLWAERLLEGMPQAPATGSAPGTATGSGLPPAPPGLDGPAPATRLPDPEGPPDPVAPGSASAWPGAPRAASPDPVAPAPPTGGPLVVRVAETLPPAVLLPWPGDPAKVDPHLWMDPVLVMGYVDAIGAALSAADPAGAGFYRQRAASLQEELRALDAWIARQVAAVPPDRRLLVTTHDAYRYFGRRYGVRVVDSVWGISTEEEPAAAELARLLGHLRRYGVPAFVESTINPKLMEELAAQAGVPIGGQLYADSVGPPGSGAETYLDMMRHNVRVITGALREAPRPQDPSGPPPR</sequence>
<gene>
    <name evidence="7" type="ORF">ThesuDRAFT_00951</name>
</gene>
<dbReference type="OrthoDB" id="9810636at2"/>
<dbReference type="eggNOG" id="COG0803">
    <property type="taxonomic scope" value="Bacteria"/>
</dbReference>
<comment type="caution">
    <text evidence="7">The sequence shown here is derived from an EMBL/GenBank/DDBJ whole genome shotgun (WGS) entry which is preliminary data.</text>
</comment>
<accession>K6QEF4</accession>
<dbReference type="GO" id="GO:0046872">
    <property type="term" value="F:metal ion binding"/>
    <property type="evidence" value="ECO:0007669"/>
    <property type="project" value="UniProtKB-KW"/>
</dbReference>
<dbReference type="GO" id="GO:0030313">
    <property type="term" value="C:cell envelope"/>
    <property type="evidence" value="ECO:0007669"/>
    <property type="project" value="UniProtKB-SubCell"/>
</dbReference>
<dbReference type="HOGENOM" id="CLU_016838_1_1_9"/>
<dbReference type="PRINTS" id="PR00691">
    <property type="entry name" value="ADHESINB"/>
</dbReference>
<keyword evidence="8" id="KW-1185">Reference proteome</keyword>
<dbReference type="STRING" id="867903.ThesuDRAFT_00951"/>
<dbReference type="InterPro" id="IPR006127">
    <property type="entry name" value="ZnuA-like"/>
</dbReference>
<name>K6QEF4_9FIRM</name>
<proteinExistence type="inferred from homology"/>
<feature type="compositionally biased region" description="Low complexity" evidence="6">
    <location>
        <begin position="159"/>
        <end position="176"/>
    </location>
</feature>
<evidence type="ECO:0000256" key="1">
    <source>
        <dbReference type="ARBA" id="ARBA00004196"/>
    </source>
</evidence>
<dbReference type="PANTHER" id="PTHR42953:SF1">
    <property type="entry name" value="METAL-BINDING PROTEIN HI_0362-RELATED"/>
    <property type="match status" value="1"/>
</dbReference>
<dbReference type="InterPro" id="IPR006129">
    <property type="entry name" value="AdhesinB"/>
</dbReference>
<keyword evidence="4" id="KW-0732">Signal</keyword>
<dbReference type="Proteomes" id="UP000005710">
    <property type="component" value="Unassembled WGS sequence"/>
</dbReference>
<dbReference type="Pfam" id="PF01297">
    <property type="entry name" value="ZnuA"/>
    <property type="match status" value="1"/>
</dbReference>
<feature type="compositionally biased region" description="Low complexity" evidence="6">
    <location>
        <begin position="117"/>
        <end position="132"/>
    </location>
</feature>
<evidence type="ECO:0000256" key="5">
    <source>
        <dbReference type="RuleBase" id="RU003512"/>
    </source>
</evidence>
<dbReference type="GO" id="GO:0007155">
    <property type="term" value="P:cell adhesion"/>
    <property type="evidence" value="ECO:0007669"/>
    <property type="project" value="InterPro"/>
</dbReference>
<evidence type="ECO:0000256" key="3">
    <source>
        <dbReference type="ARBA" id="ARBA00022723"/>
    </source>
</evidence>
<evidence type="ECO:0000313" key="7">
    <source>
        <dbReference type="EMBL" id="EKP95211.1"/>
    </source>
</evidence>
<reference evidence="7" key="1">
    <citation type="submission" date="2010-10" db="EMBL/GenBank/DDBJ databases">
        <authorList>
            <consortium name="US DOE Joint Genome Institute (JGI-PGF)"/>
            <person name="Lucas S."/>
            <person name="Copeland A."/>
            <person name="Lapidus A."/>
            <person name="Bruce D."/>
            <person name="Goodwin L."/>
            <person name="Pitluck S."/>
            <person name="Kyrpides N."/>
            <person name="Mavromatis K."/>
            <person name="Detter J.C."/>
            <person name="Han C."/>
            <person name="Land M."/>
            <person name="Hauser L."/>
            <person name="Markowitz V."/>
            <person name="Cheng J.-F."/>
            <person name="Hugenholtz P."/>
            <person name="Woyke T."/>
            <person name="Wu D."/>
            <person name="Pukall R."/>
            <person name="Wahrenburg C."/>
            <person name="Brambilla E."/>
            <person name="Klenk H.-P."/>
            <person name="Eisen J.A."/>
        </authorList>
    </citation>
    <scope>NUCLEOTIDE SEQUENCE [LARGE SCALE GENOMIC DNA]</scope>
    <source>
        <strain evidence="7">DSM 13965</strain>
    </source>
</reference>
<comment type="similarity">
    <text evidence="5">Belongs to the bacterial solute-binding protein 9 family.</text>
</comment>
<dbReference type="PRINTS" id="PR00690">
    <property type="entry name" value="ADHESNFAMILY"/>
</dbReference>
<evidence type="ECO:0000256" key="6">
    <source>
        <dbReference type="SAM" id="MobiDB-lite"/>
    </source>
</evidence>